<dbReference type="Pfam" id="PF06744">
    <property type="entry name" value="IcmF_C"/>
    <property type="match status" value="1"/>
</dbReference>
<gene>
    <name evidence="5" type="primary">tssM</name>
    <name evidence="5" type="ORF">SG35_015065</name>
</gene>
<sequence>MAKVKSAIRKLFTLSWFTPLLLVICLSVIIWFAGPYIAFAGYYPLYQPSQRFLVILLILLIWAVSSFYRYHQEKKKEQQLNQALAGDGQDQADKDAEALELKEKFSQAFTLINKNTGGQQLLSRLPWYMIIGSPGCGKTTLLANSGLEFPLAGQLGEPAVKGVGGTKNCDWWFSREAVLLDTAGRYTSRDSHSELDRAAWEQFLALICKFRKKPINGVLVAIGVDELLTANPGGLNEQINAARQRVSELNACFGVKLPVYLLLTKTDLLPGFSEFFESYGYREREQVFGLTFTGTGSGVMSEFEQAFAALTHSLCHQQWRRMEQERDSGRKKSIYLFSHQVAALKNALKELVTAFCHEDDFTRGGIVRGLYFTSGTQHGAPIDNLLANVATSLGLNAKNTLSFPLEARSYFIKNLLQDLVFKEANAFGVFTAYEKRKKRLLTGAFSLAGAITLLLVAGWYFSYQDNKAMIRQTDQQLLSWLKQYQHSGQEAMTVPLGLQPLNQLENMLASLKAHQGGFYQLGLGQAGALYDAVNESYQRLANVIVMPWVKTLFESQLTRSNVDTGVIFQNLKAYLMLDRERDRDIDFLTAQTTLSWQQQNRLSKEQLNALLNHFQHVLREPGLRVNLDQQVITRAQNKLKQSQLADLYYHQFKQDYLGNTSFMLSMADIAGPAWQDVFAAPPQPEKVLSLFYSREFFDKTDQELLEAFLHDNGRYSWVLGDQEQEPDFRRLKSDIMDLYTRDYIKAWKSLLGQLHIDAFTELSRGIRALESASGSHSPFIYLLNTLELNTRLSKPGLMDKTQKLLDKGFSGESRLRRLADQGAGLGGEKLSPKEQVTQAFATINGVNDEANKLAYQDKLLNALSELFVHLSLLSQQSGQGIVSEAKQEHKPVKGLRTFAVRQAMPLKRWLEQISQETENALWYGASKEVARVWQQSYLQQCQKITAQGYPFMPSARQEILLQDFSTLFARSGLLQRFYDQYLDKLIDNVSVPWRWKGEVPAKLLYSQQALRFFQQANLIRQSYFDISGDNPFVELEFTPVYLDPRVRRFSLNISGQPVTYQFGPPITKKITWPGSRGVEHITLSFTRQDGSEVVHREEGTFGLFRLLASSKVKPLKKNSFQLTFTLDGYQAIYAVASRRRVHPLAIPALAEFVCLERL</sequence>
<feature type="domain" description="Type VI secretion system IcmF C-terminal" evidence="2">
    <location>
        <begin position="1036"/>
        <end position="1137"/>
    </location>
</feature>
<dbReference type="KEGG" id="tact:SG35_015065"/>
<feature type="transmembrane region" description="Helical" evidence="1">
    <location>
        <begin position="52"/>
        <end position="70"/>
    </location>
</feature>
<dbReference type="AlphaFoldDB" id="A0AAF0C177"/>
<dbReference type="SUPFAM" id="SSF52540">
    <property type="entry name" value="P-loop containing nucleoside triphosphate hydrolases"/>
    <property type="match status" value="1"/>
</dbReference>
<reference evidence="5 6" key="2">
    <citation type="journal article" date="2022" name="Mar. Drugs">
        <title>Bioassay-Guided Fractionation Leads to the Detection of Cholic Acid Generated by the Rare Thalassomonas sp.</title>
        <authorList>
            <person name="Pheiffer F."/>
            <person name="Schneider Y.K."/>
            <person name="Hansen E.H."/>
            <person name="Andersen J.H."/>
            <person name="Isaksson J."/>
            <person name="Busche T."/>
            <person name="R C."/>
            <person name="Kalinowski J."/>
            <person name="Zyl L.V."/>
            <person name="Trindade M."/>
        </authorList>
    </citation>
    <scope>NUCLEOTIDE SEQUENCE [LARGE SCALE GENOMIC DNA]</scope>
    <source>
        <strain evidence="5 6">A5K-106</strain>
    </source>
</reference>
<feature type="transmembrane region" description="Helical" evidence="1">
    <location>
        <begin position="440"/>
        <end position="461"/>
    </location>
</feature>
<dbReference type="EMBL" id="CP059735">
    <property type="protein sequence ID" value="WDD96698.1"/>
    <property type="molecule type" value="Genomic_DNA"/>
</dbReference>
<dbReference type="PANTHER" id="PTHR36153:SF1">
    <property type="entry name" value="TYPE VI SECRETION SYSTEM COMPONENT TSSM1"/>
    <property type="match status" value="1"/>
</dbReference>
<keyword evidence="1" id="KW-0812">Transmembrane</keyword>
<proteinExistence type="predicted"/>
<keyword evidence="6" id="KW-1185">Reference proteome</keyword>
<dbReference type="InterPro" id="IPR027417">
    <property type="entry name" value="P-loop_NTPase"/>
</dbReference>
<evidence type="ECO:0000259" key="3">
    <source>
        <dbReference type="Pfam" id="PF06761"/>
    </source>
</evidence>
<evidence type="ECO:0000313" key="5">
    <source>
        <dbReference type="EMBL" id="WDD96698.1"/>
    </source>
</evidence>
<dbReference type="PANTHER" id="PTHR36153">
    <property type="entry name" value="INNER MEMBRANE PROTEIN-RELATED"/>
    <property type="match status" value="1"/>
</dbReference>
<evidence type="ECO:0000259" key="2">
    <source>
        <dbReference type="Pfam" id="PF06744"/>
    </source>
</evidence>
<dbReference type="InterPro" id="IPR017731">
    <property type="entry name" value="TssM1-like"/>
</dbReference>
<organism evidence="5 6">
    <name type="scientific">Thalassomonas actiniarum</name>
    <dbReference type="NCBI Taxonomy" id="485447"/>
    <lineage>
        <taxon>Bacteria</taxon>
        <taxon>Pseudomonadati</taxon>
        <taxon>Pseudomonadota</taxon>
        <taxon>Gammaproteobacteria</taxon>
        <taxon>Alteromonadales</taxon>
        <taxon>Colwelliaceae</taxon>
        <taxon>Thalassomonas</taxon>
    </lineage>
</organism>
<feature type="transmembrane region" description="Helical" evidence="1">
    <location>
        <begin position="12"/>
        <end position="32"/>
    </location>
</feature>
<dbReference type="Pfam" id="PF06761">
    <property type="entry name" value="IcmF-related"/>
    <property type="match status" value="1"/>
</dbReference>
<evidence type="ECO:0000256" key="1">
    <source>
        <dbReference type="SAM" id="Phobius"/>
    </source>
</evidence>
<dbReference type="Proteomes" id="UP000032568">
    <property type="component" value="Chromosome"/>
</dbReference>
<name>A0AAF0C177_9GAMM</name>
<dbReference type="InterPro" id="IPR009612">
    <property type="entry name" value="IcmF-rel"/>
</dbReference>
<evidence type="ECO:0000259" key="4">
    <source>
        <dbReference type="Pfam" id="PF14331"/>
    </source>
</evidence>
<dbReference type="RefSeq" id="WP_044834631.1">
    <property type="nucleotide sequence ID" value="NZ_CP059735.1"/>
</dbReference>
<evidence type="ECO:0000313" key="6">
    <source>
        <dbReference type="Proteomes" id="UP000032568"/>
    </source>
</evidence>
<feature type="domain" description="IcmF-related" evidence="3">
    <location>
        <begin position="498"/>
        <end position="791"/>
    </location>
</feature>
<dbReference type="InterPro" id="IPR010623">
    <property type="entry name" value="IcmF_C"/>
</dbReference>
<keyword evidence="1" id="KW-0472">Membrane</keyword>
<protein>
    <submittedName>
        <fullName evidence="5">Type VI secretion system membrane subunit TssM</fullName>
    </submittedName>
</protein>
<accession>A0AAF0C177</accession>
<dbReference type="InterPro" id="IPR025743">
    <property type="entry name" value="TssM1_N"/>
</dbReference>
<keyword evidence="1" id="KW-1133">Transmembrane helix</keyword>
<reference evidence="5 6" key="1">
    <citation type="journal article" date="2015" name="Genome Announc.">
        <title>Draft Genome Sequences of Marine Isolates of Thalassomonas viridans and Thalassomonas actiniarum.</title>
        <authorList>
            <person name="Olonade I."/>
            <person name="van Zyl L.J."/>
            <person name="Trindade M."/>
        </authorList>
    </citation>
    <scope>NUCLEOTIDE SEQUENCE [LARGE SCALE GENOMIC DNA]</scope>
    <source>
        <strain evidence="5 6">A5K-106</strain>
    </source>
</reference>
<dbReference type="InterPro" id="IPR053156">
    <property type="entry name" value="T6SS_TssM-like"/>
</dbReference>
<dbReference type="Pfam" id="PF14331">
    <property type="entry name" value="IcmF-related_N"/>
    <property type="match status" value="1"/>
</dbReference>
<feature type="domain" description="Type VI secretion system component TssM1 N-terminal" evidence="4">
    <location>
        <begin position="195"/>
        <end position="446"/>
    </location>
</feature>
<dbReference type="NCBIfam" id="TIGR03348">
    <property type="entry name" value="VI_IcmF"/>
    <property type="match status" value="1"/>
</dbReference>